<dbReference type="InterPro" id="IPR011989">
    <property type="entry name" value="ARM-like"/>
</dbReference>
<keyword evidence="2" id="KW-1185">Reference proteome</keyword>
<evidence type="ECO:0000313" key="2">
    <source>
        <dbReference type="Proteomes" id="UP000774000"/>
    </source>
</evidence>
<accession>A0A938XSW0</accession>
<comment type="caution">
    <text evidence="1">The sequence shown here is derived from an EMBL/GenBank/DDBJ whole genome shotgun (WGS) entry which is preliminary data.</text>
</comment>
<protein>
    <submittedName>
        <fullName evidence="1">HEAT repeat protein</fullName>
    </submittedName>
</protein>
<dbReference type="Proteomes" id="UP000774000">
    <property type="component" value="Unassembled WGS sequence"/>
</dbReference>
<dbReference type="AlphaFoldDB" id="A0A938XSW0"/>
<dbReference type="Gene3D" id="1.25.10.10">
    <property type="entry name" value="Leucine-rich Repeat Variant"/>
    <property type="match status" value="1"/>
</dbReference>
<organism evidence="1 2">
    <name type="scientific">Halanaerobacter jeridensis</name>
    <dbReference type="NCBI Taxonomy" id="706427"/>
    <lineage>
        <taxon>Bacteria</taxon>
        <taxon>Bacillati</taxon>
        <taxon>Bacillota</taxon>
        <taxon>Clostridia</taxon>
        <taxon>Halanaerobiales</taxon>
        <taxon>Halobacteroidaceae</taxon>
        <taxon>Halanaerobacter</taxon>
    </lineage>
</organism>
<dbReference type="EMBL" id="JAFBDQ010000007">
    <property type="protein sequence ID" value="MBM7556900.1"/>
    <property type="molecule type" value="Genomic_DNA"/>
</dbReference>
<reference evidence="1" key="1">
    <citation type="submission" date="2021-01" db="EMBL/GenBank/DDBJ databases">
        <title>Genomic Encyclopedia of Type Strains, Phase IV (KMG-IV): sequencing the most valuable type-strain genomes for metagenomic binning, comparative biology and taxonomic classification.</title>
        <authorList>
            <person name="Goeker M."/>
        </authorList>
    </citation>
    <scope>NUCLEOTIDE SEQUENCE</scope>
    <source>
        <strain evidence="1">DSM 23230</strain>
    </source>
</reference>
<sequence length="189" mass="21951">MLSLISLLSSSSQKTFNIAKRKLQANNYSLRVLIRKMRQNGIRFVLIKRVVLDVNDDMIVEKLLNILKEDDLLIEDTIINLLSEIQTEKLLKRIKPKLKTENPRLQNALLKLLEKINFADQELIDIVINILFSTNDMWLGYQSLVTLKSIYPNNKKLKEIIKPLTTDDRDLVQLEAKKILIEVKSKKPT</sequence>
<name>A0A938XSW0_9FIRM</name>
<gene>
    <name evidence="1" type="ORF">JOC47_001751</name>
</gene>
<dbReference type="InterPro" id="IPR016024">
    <property type="entry name" value="ARM-type_fold"/>
</dbReference>
<evidence type="ECO:0000313" key="1">
    <source>
        <dbReference type="EMBL" id="MBM7556900.1"/>
    </source>
</evidence>
<dbReference type="SUPFAM" id="SSF48371">
    <property type="entry name" value="ARM repeat"/>
    <property type="match status" value="1"/>
</dbReference>
<dbReference type="RefSeq" id="WP_204701667.1">
    <property type="nucleotide sequence ID" value="NZ_JAFBDQ010000007.1"/>
</dbReference>
<proteinExistence type="predicted"/>